<keyword evidence="3" id="KW-1185">Reference proteome</keyword>
<dbReference type="AlphaFoldDB" id="A0A9W9ZJ84"/>
<organism evidence="2 3">
    <name type="scientific">Desmophyllum pertusum</name>
    <dbReference type="NCBI Taxonomy" id="174260"/>
    <lineage>
        <taxon>Eukaryota</taxon>
        <taxon>Metazoa</taxon>
        <taxon>Cnidaria</taxon>
        <taxon>Anthozoa</taxon>
        <taxon>Hexacorallia</taxon>
        <taxon>Scleractinia</taxon>
        <taxon>Caryophylliina</taxon>
        <taxon>Caryophylliidae</taxon>
        <taxon>Desmophyllum</taxon>
    </lineage>
</organism>
<feature type="compositionally biased region" description="Polar residues" evidence="1">
    <location>
        <begin position="1"/>
        <end position="17"/>
    </location>
</feature>
<comment type="caution">
    <text evidence="2">The sequence shown here is derived from an EMBL/GenBank/DDBJ whole genome shotgun (WGS) entry which is preliminary data.</text>
</comment>
<evidence type="ECO:0000313" key="3">
    <source>
        <dbReference type="Proteomes" id="UP001163046"/>
    </source>
</evidence>
<gene>
    <name evidence="2" type="ORF">OS493_004537</name>
</gene>
<feature type="compositionally biased region" description="Polar residues" evidence="1">
    <location>
        <begin position="113"/>
        <end position="133"/>
    </location>
</feature>
<accession>A0A9W9ZJ84</accession>
<reference evidence="2" key="1">
    <citation type="submission" date="2023-01" db="EMBL/GenBank/DDBJ databases">
        <title>Genome assembly of the deep-sea coral Lophelia pertusa.</title>
        <authorList>
            <person name="Herrera S."/>
            <person name="Cordes E."/>
        </authorList>
    </citation>
    <scope>NUCLEOTIDE SEQUENCE</scope>
    <source>
        <strain evidence="2">USNM1676648</strain>
        <tissue evidence="2">Polyp</tissue>
    </source>
</reference>
<feature type="compositionally biased region" description="Polar residues" evidence="1">
    <location>
        <begin position="151"/>
        <end position="164"/>
    </location>
</feature>
<proteinExistence type="predicted"/>
<name>A0A9W9ZJ84_9CNID</name>
<feature type="region of interest" description="Disordered" evidence="1">
    <location>
        <begin position="1"/>
        <end position="182"/>
    </location>
</feature>
<feature type="compositionally biased region" description="Basic and acidic residues" evidence="1">
    <location>
        <begin position="78"/>
        <end position="93"/>
    </location>
</feature>
<evidence type="ECO:0000256" key="1">
    <source>
        <dbReference type="SAM" id="MobiDB-lite"/>
    </source>
</evidence>
<dbReference type="Proteomes" id="UP001163046">
    <property type="component" value="Unassembled WGS sequence"/>
</dbReference>
<sequence length="182" mass="19193">MGSFSSKMCISSASGCTMTPEGETSASDSTDTSTQVQGDATNGADNSPVGATSHEQPPTPRVNRSYSWLASSPISLDRTAKEQKGKRPTKDNVIKYNNAKYLKSWQHSADLPPSNTKRQSQPDANSPSTSSAGNHLKCAMHDEGGHEAMVNSANVSAPPRSTYSVGFGVEKSGKAGNFRHAS</sequence>
<protein>
    <submittedName>
        <fullName evidence="2">Uncharacterized protein</fullName>
    </submittedName>
</protein>
<evidence type="ECO:0000313" key="2">
    <source>
        <dbReference type="EMBL" id="KAJ7380949.1"/>
    </source>
</evidence>
<feature type="compositionally biased region" description="Polar residues" evidence="1">
    <location>
        <begin position="35"/>
        <end position="74"/>
    </location>
</feature>
<dbReference type="EMBL" id="MU826351">
    <property type="protein sequence ID" value="KAJ7380949.1"/>
    <property type="molecule type" value="Genomic_DNA"/>
</dbReference>
<feature type="compositionally biased region" description="Low complexity" evidence="1">
    <location>
        <begin position="24"/>
        <end position="34"/>
    </location>
</feature>